<feature type="compositionally biased region" description="Basic residues" evidence="1">
    <location>
        <begin position="316"/>
        <end position="334"/>
    </location>
</feature>
<proteinExistence type="predicted"/>
<feature type="compositionally biased region" description="Basic residues" evidence="1">
    <location>
        <begin position="185"/>
        <end position="205"/>
    </location>
</feature>
<feature type="compositionally biased region" description="Basic and acidic residues" evidence="1">
    <location>
        <begin position="43"/>
        <end position="61"/>
    </location>
</feature>
<feature type="compositionally biased region" description="Low complexity" evidence="1">
    <location>
        <begin position="103"/>
        <end position="113"/>
    </location>
</feature>
<keyword evidence="2" id="KW-0547">Nucleotide-binding</keyword>
<feature type="non-terminal residue" evidence="2">
    <location>
        <position position="334"/>
    </location>
</feature>
<evidence type="ECO:0000256" key="1">
    <source>
        <dbReference type="SAM" id="MobiDB-lite"/>
    </source>
</evidence>
<feature type="compositionally biased region" description="Basic residues" evidence="1">
    <location>
        <begin position="114"/>
        <end position="138"/>
    </location>
</feature>
<feature type="compositionally biased region" description="Low complexity" evidence="1">
    <location>
        <begin position="144"/>
        <end position="154"/>
    </location>
</feature>
<feature type="compositionally biased region" description="Basic and acidic residues" evidence="1">
    <location>
        <begin position="9"/>
        <end position="36"/>
    </location>
</feature>
<keyword evidence="2" id="KW-0067">ATP-binding</keyword>
<reference evidence="2" key="1">
    <citation type="submission" date="2020-02" db="EMBL/GenBank/DDBJ databases">
        <authorList>
            <person name="Meier V. D."/>
        </authorList>
    </citation>
    <scope>NUCLEOTIDE SEQUENCE</scope>
    <source>
        <strain evidence="2">AVDCRST_MAG65</strain>
    </source>
</reference>
<protein>
    <submittedName>
        <fullName evidence="2">Efflux ABC transporter, ATP-binding protein</fullName>
    </submittedName>
</protein>
<feature type="compositionally biased region" description="Basic residues" evidence="1">
    <location>
        <begin position="62"/>
        <end position="84"/>
    </location>
</feature>
<accession>A0A6J4R9I3</accession>
<sequence>GRRWNPGARPREAVQERPQGRCRDRPGGRAGRDLRVPRSQRRGQVDDRPDAHHASAADGGHRHGGRIRHRPRRSQGPWRHRRRAAGGGAGSAAHRPRAHAPADRAPGPAQGRAPRPRRRADRARRPQRGGRSQGRRLLRRDEAPAGPRPGARAPPADPLPGRADHGPGSSVALGSVGRGRPPGPRGRRHGVPHHAVPRGGRRAGRPHLDHQPRSPRRRGHAAGAQGRDRAAHAGGRPPRAGPHGRRGGRAGGLRRAGADVHPRGHGGAPRARGGRPDRRGPRARRGRRADPPLPAPRAHARRRLPGQDGRVDGPVRRRRDRGGARARARRGGGL</sequence>
<dbReference type="GO" id="GO:0005524">
    <property type="term" value="F:ATP binding"/>
    <property type="evidence" value="ECO:0007669"/>
    <property type="project" value="UniProtKB-KW"/>
</dbReference>
<gene>
    <name evidence="2" type="ORF">AVDCRST_MAG65-360</name>
</gene>
<dbReference type="AlphaFoldDB" id="A0A6J4R9I3"/>
<feature type="region of interest" description="Disordered" evidence="1">
    <location>
        <begin position="1"/>
        <end position="334"/>
    </location>
</feature>
<organism evidence="2">
    <name type="scientific">uncultured Solirubrobacteraceae bacterium</name>
    <dbReference type="NCBI Taxonomy" id="1162706"/>
    <lineage>
        <taxon>Bacteria</taxon>
        <taxon>Bacillati</taxon>
        <taxon>Actinomycetota</taxon>
        <taxon>Thermoleophilia</taxon>
        <taxon>Solirubrobacterales</taxon>
        <taxon>Solirubrobacteraceae</taxon>
        <taxon>environmental samples</taxon>
    </lineage>
</organism>
<feature type="non-terminal residue" evidence="2">
    <location>
        <position position="1"/>
    </location>
</feature>
<evidence type="ECO:0000313" key="2">
    <source>
        <dbReference type="EMBL" id="CAA9466726.1"/>
    </source>
</evidence>
<dbReference type="EMBL" id="CADCVL010000058">
    <property type="protein sequence ID" value="CAA9466726.1"/>
    <property type="molecule type" value="Genomic_DNA"/>
</dbReference>
<name>A0A6J4R9I3_9ACTN</name>